<dbReference type="PANTHER" id="PTHR39961">
    <property type="entry name" value="HYPOTHETICAL CYTOSOLIC PROTEIN"/>
    <property type="match status" value="1"/>
</dbReference>
<accession>A0A2M7ANA0</accession>
<gene>
    <name evidence="1" type="ORF">COS81_02395</name>
</gene>
<organism evidence="1 2">
    <name type="scientific">candidate division WWE3 bacterium CG06_land_8_20_14_3_00_42_16</name>
    <dbReference type="NCBI Taxonomy" id="1975083"/>
    <lineage>
        <taxon>Bacteria</taxon>
        <taxon>Katanobacteria</taxon>
    </lineage>
</organism>
<dbReference type="Proteomes" id="UP000229916">
    <property type="component" value="Unassembled WGS sequence"/>
</dbReference>
<protein>
    <recommendedName>
        <fullName evidence="3">DUF458 domain-containing protein</fullName>
    </recommendedName>
</protein>
<proteinExistence type="predicted"/>
<comment type="caution">
    <text evidence="1">The sequence shown here is derived from an EMBL/GenBank/DDBJ whole genome shotgun (WGS) entry which is preliminary data.</text>
</comment>
<dbReference type="InterPro" id="IPR007405">
    <property type="entry name" value="Phage_KVP40_Orf299"/>
</dbReference>
<reference evidence="2" key="1">
    <citation type="submission" date="2017-09" db="EMBL/GenBank/DDBJ databases">
        <title>Depth-based differentiation of microbial function through sediment-hosted aquifers and enrichment of novel symbionts in the deep terrestrial subsurface.</title>
        <authorList>
            <person name="Probst A.J."/>
            <person name="Ladd B."/>
            <person name="Jarett J.K."/>
            <person name="Geller-Mcgrath D.E."/>
            <person name="Sieber C.M.K."/>
            <person name="Emerson J.B."/>
            <person name="Anantharaman K."/>
            <person name="Thomas B.C."/>
            <person name="Malmstrom R."/>
            <person name="Stieglmeier M."/>
            <person name="Klingl A."/>
            <person name="Woyke T."/>
            <person name="Ryan C.M."/>
            <person name="Banfield J.F."/>
        </authorList>
    </citation>
    <scope>NUCLEOTIDE SEQUENCE [LARGE SCALE GENOMIC DNA]</scope>
</reference>
<evidence type="ECO:0000313" key="2">
    <source>
        <dbReference type="Proteomes" id="UP000229916"/>
    </source>
</evidence>
<dbReference type="PANTHER" id="PTHR39961:SF1">
    <property type="entry name" value="DUF458 DOMAIN-CONTAINING PROTEIN"/>
    <property type="match status" value="1"/>
</dbReference>
<dbReference type="AlphaFoldDB" id="A0A2M7ANA0"/>
<name>A0A2M7ANA0_UNCKA</name>
<evidence type="ECO:0000313" key="1">
    <source>
        <dbReference type="EMBL" id="PIU68845.1"/>
    </source>
</evidence>
<dbReference type="Pfam" id="PF04308">
    <property type="entry name" value="RNaseH_like"/>
    <property type="match status" value="1"/>
</dbReference>
<dbReference type="EMBL" id="PEWD01000050">
    <property type="protein sequence ID" value="PIU68845.1"/>
    <property type="molecule type" value="Genomic_DNA"/>
</dbReference>
<sequence length="170" mass="19324">MDKFSYIRNQDFISPTKGKMGLDRVLSEIKKFIDEKPDIFYRLVIGSDSHLRRYQGKTIADFVTAIVIHRQGLGGRYFWLKIPQDQTYSLRAKIYTETIISLELAQKLVPKLKSLLDGENYALEIHIDVGESGPTREMIKEVVGMVNGNGFPAKTKPESFGAFVVADRHT</sequence>
<evidence type="ECO:0008006" key="3">
    <source>
        <dbReference type="Google" id="ProtNLM"/>
    </source>
</evidence>